<accession>A0A7Z9ES33</accession>
<proteinExistence type="predicted"/>
<evidence type="ECO:0000313" key="3">
    <source>
        <dbReference type="Proteomes" id="UP000442695"/>
    </source>
</evidence>
<organism evidence="2 3">
    <name type="scientific">Pseudomonas putida</name>
    <name type="common">Arthrobacter siderocapsulatus</name>
    <dbReference type="NCBI Taxonomy" id="303"/>
    <lineage>
        <taxon>Bacteria</taxon>
        <taxon>Pseudomonadati</taxon>
        <taxon>Pseudomonadota</taxon>
        <taxon>Gammaproteobacteria</taxon>
        <taxon>Pseudomonadales</taxon>
        <taxon>Pseudomonadaceae</taxon>
        <taxon>Pseudomonas</taxon>
    </lineage>
</organism>
<sequence length="155" mass="17271">MAYLVVLLAAFLTKPFFNTKLCRGEYGFFKTYFLYGGIGSFAIFFGVFFLFGTQALENDQSTGNYAFLTTARLALLCLSVYLSGISWAVYKIKLRSDFSPIMNFYVVAILIVSVLLLPSVLFRAPVMCAVYAAALFVLYKTAWNGVFINKEAASD</sequence>
<dbReference type="AlphaFoldDB" id="A0A7Z9ES33"/>
<dbReference type="RefSeq" id="WP_114941950.1">
    <property type="nucleotide sequence ID" value="NZ_BSKD01000002.1"/>
</dbReference>
<feature type="transmembrane region" description="Helical" evidence="1">
    <location>
        <begin position="34"/>
        <end position="53"/>
    </location>
</feature>
<keyword evidence="1" id="KW-1133">Transmembrane helix</keyword>
<dbReference type="EMBL" id="WOWR01000001">
    <property type="protein sequence ID" value="KAF0256849.1"/>
    <property type="molecule type" value="Genomic_DNA"/>
</dbReference>
<evidence type="ECO:0000313" key="2">
    <source>
        <dbReference type="EMBL" id="KAF0256849.1"/>
    </source>
</evidence>
<feature type="transmembrane region" description="Helical" evidence="1">
    <location>
        <begin position="65"/>
        <end position="90"/>
    </location>
</feature>
<name>A0A7Z9ES33_PSEPU</name>
<evidence type="ECO:0000256" key="1">
    <source>
        <dbReference type="SAM" id="Phobius"/>
    </source>
</evidence>
<gene>
    <name evidence="2" type="ORF">GN299_01485</name>
</gene>
<feature type="transmembrane region" description="Helical" evidence="1">
    <location>
        <begin position="129"/>
        <end position="148"/>
    </location>
</feature>
<protein>
    <submittedName>
        <fullName evidence="2">Uncharacterized protein</fullName>
    </submittedName>
</protein>
<feature type="transmembrane region" description="Helical" evidence="1">
    <location>
        <begin position="102"/>
        <end position="122"/>
    </location>
</feature>
<dbReference type="Proteomes" id="UP000442695">
    <property type="component" value="Unassembled WGS sequence"/>
</dbReference>
<reference evidence="2 3" key="1">
    <citation type="submission" date="2019-12" db="EMBL/GenBank/DDBJ databases">
        <authorList>
            <person name="Woiski C."/>
        </authorList>
    </citation>
    <scope>NUCLEOTIDE SEQUENCE [LARGE SCALE GENOMIC DNA]</scope>
    <source>
        <strain evidence="2 3">BOE100</strain>
    </source>
</reference>
<keyword evidence="1" id="KW-0812">Transmembrane</keyword>
<keyword evidence="1" id="KW-0472">Membrane</keyword>
<comment type="caution">
    <text evidence="2">The sequence shown here is derived from an EMBL/GenBank/DDBJ whole genome shotgun (WGS) entry which is preliminary data.</text>
</comment>